<feature type="region of interest" description="Disordered" evidence="1">
    <location>
        <begin position="1"/>
        <end position="46"/>
    </location>
</feature>
<feature type="compositionally biased region" description="Acidic residues" evidence="1">
    <location>
        <begin position="495"/>
        <end position="506"/>
    </location>
</feature>
<evidence type="ECO:0000313" key="3">
    <source>
        <dbReference type="EMBL" id="KAF0978631.1"/>
    </source>
</evidence>
<dbReference type="EMBL" id="VFQX01000029">
    <property type="protein sequence ID" value="KAF0978631.1"/>
    <property type="molecule type" value="Genomic_DNA"/>
</dbReference>
<organism evidence="3 4">
    <name type="scientific">Naegleria fowleri</name>
    <name type="common">Brain eating amoeba</name>
    <dbReference type="NCBI Taxonomy" id="5763"/>
    <lineage>
        <taxon>Eukaryota</taxon>
        <taxon>Discoba</taxon>
        <taxon>Heterolobosea</taxon>
        <taxon>Tetramitia</taxon>
        <taxon>Eutetramitia</taxon>
        <taxon>Vahlkampfiidae</taxon>
        <taxon>Naegleria</taxon>
    </lineage>
</organism>
<dbReference type="PANTHER" id="PTHR24413">
    <property type="entry name" value="SPECKLE-TYPE POZ PROTEIN"/>
    <property type="match status" value="1"/>
</dbReference>
<dbReference type="CDD" id="cd18186">
    <property type="entry name" value="BTB_POZ_ZBTB_KLHL-like"/>
    <property type="match status" value="1"/>
</dbReference>
<dbReference type="Gene3D" id="3.30.710.10">
    <property type="entry name" value="Potassium Channel Kv1.1, Chain A"/>
    <property type="match status" value="1"/>
</dbReference>
<reference evidence="3 4" key="1">
    <citation type="journal article" date="2019" name="Sci. Rep.">
        <title>Nanopore sequencing improves the draft genome of the human pathogenic amoeba Naegleria fowleri.</title>
        <authorList>
            <person name="Liechti N."/>
            <person name="Schurch N."/>
            <person name="Bruggmann R."/>
            <person name="Wittwer M."/>
        </authorList>
    </citation>
    <scope>NUCLEOTIDE SEQUENCE [LARGE SCALE GENOMIC DNA]</scope>
    <source>
        <strain evidence="3 4">ATCC 30894</strain>
    </source>
</reference>
<dbReference type="InterPro" id="IPR011333">
    <property type="entry name" value="SKP1/BTB/POZ_sf"/>
</dbReference>
<sequence>MLENGKSEASTGSLCVSSSSGIEKKRKEPPTSNDEEEVVEYSKSANNDDSDELFLRKKMKFENQVFEEPLPETASVGEVLKQWHVKKAKQVFKDLLMEQNFQNGSSTALPHEELLNDLIKNREEIESLSLFMLEQTVIKCQVHSVQFIRDLLEKNQEELTREEDNKYQVELLLGDTTRSSQMSDSDILKHWLKYVLPKVVSKQNELNLVEANNEIPSEHTKNDEVQDLYEEFDRVSGTDMLALNIDETYLLQDGGTLQLNEDELDENEVESSRCEVVPELSYTPKGNFPIRFNSESNKFVFTESSNENDQDSCIHCTYLFDEMLPDEQDAKYIEIPLIDLKSTDNPFAYLLKRVMTMFERNTVPQEHQTLEVSRIRLATSLLLLKCINTELVYLRNRTVSSAFGIMSRPLIRMVIDAFIDDRNCNYFQMDDEQQAFIVGTDEDVKQDIQLQCADSQLSEETSVSEYEETDEDHEDGDGETNCLHDPSHTTSESTENTEETVENADDVSDHYSTCSSSDCDVEEITGFNKYNHPMWHNNMPQSKYIELCSFNKSISNPVPISLTSTHEFLSSEYLDGDEMIKEPLVEQERVTFYIEDDYNAEDMLQSVSHVFEPTLQPNHQAPESNSLVPDMLRLMRRAGVKSEHEGAIMEGFFSLKEFISRHIEYLIATKTDDVVTMEDVLSASKTIWKTVHAPMSHDYVINDRPRYKECTIPLEYSTKPEYPPAKLELIEFEDTLLQSTLQYFHDDEMEDPTPITIYDKHANNGKMADYIAFFLDEIKENQPKAYYCDSFICSGDGRKLGIYTPIVKCRCPSLYSRYFDTHEKRKQGLDIAKIEEELPIRHPPFEFDLIFEWMEYVYRGYIPESGDDEHYRHDDYLNNGKFYFLITQIDDYFPLTIEEDENWSSSQLGKDKEFKLDRYDPKNTCYTLHKLFQDEESKDFKIYILKDENKLECSLHKYVLASRSEFFRKIFENENSLEEYDVSAIFADEKSMKSFTFYIYHNFLEKPSCPFEMISEQHELEDDAIDDEMEEDCESPIHEKSYTNEADAKIIGVEISTTERSGNSELKSIDKSEDQSISEESYSLGGVFNLYKAADHLGTIELCQLCEYLVGQQTTMENALEILDFAIENGSIEAFSAAELFILSCGNLSFIYENFSGEELNYFIELQGPITFDNVIRKLEYVMKIINSNSSLDLNDVYKERLSHFHKPKLVWFIVRNISQISMEFLQKLQGIQYSYVVEKSLEGNDQTCQKTVTTNLLSIVQYLADRYGYIC</sequence>
<dbReference type="Proteomes" id="UP000444721">
    <property type="component" value="Unassembled WGS sequence"/>
</dbReference>
<dbReference type="PROSITE" id="PS50097">
    <property type="entry name" value="BTB"/>
    <property type="match status" value="1"/>
</dbReference>
<proteinExistence type="predicted"/>
<dbReference type="InterPro" id="IPR000210">
    <property type="entry name" value="BTB/POZ_dom"/>
</dbReference>
<dbReference type="OMA" id="ITHEINY"/>
<feature type="compositionally biased region" description="Acidic residues" evidence="1">
    <location>
        <begin position="465"/>
        <end position="478"/>
    </location>
</feature>
<dbReference type="OrthoDB" id="10363203at2759"/>
<dbReference type="GeneID" id="68109669"/>
<accession>A0A6A5BW15</accession>
<name>A0A6A5BW15_NAEFO</name>
<dbReference type="VEuPathDB" id="AmoebaDB:FDP41_002451"/>
<evidence type="ECO:0000259" key="2">
    <source>
        <dbReference type="PROSITE" id="PS50097"/>
    </source>
</evidence>
<dbReference type="VEuPathDB" id="AmoebaDB:NfTy_041590"/>
<evidence type="ECO:0000313" key="4">
    <source>
        <dbReference type="Proteomes" id="UP000444721"/>
    </source>
</evidence>
<protein>
    <recommendedName>
        <fullName evidence="2">BTB domain-containing protein</fullName>
    </recommendedName>
</protein>
<feature type="region of interest" description="Disordered" evidence="1">
    <location>
        <begin position="454"/>
        <end position="511"/>
    </location>
</feature>
<evidence type="ECO:0000256" key="1">
    <source>
        <dbReference type="SAM" id="MobiDB-lite"/>
    </source>
</evidence>
<dbReference type="VEuPathDB" id="AmoebaDB:NF0006540"/>
<comment type="caution">
    <text evidence="3">The sequence shown here is derived from an EMBL/GenBank/DDBJ whole genome shotgun (WGS) entry which is preliminary data.</text>
</comment>
<dbReference type="SUPFAM" id="SSF54695">
    <property type="entry name" value="POZ domain"/>
    <property type="match status" value="1"/>
</dbReference>
<gene>
    <name evidence="3" type="ORF">FDP41_002451</name>
</gene>
<dbReference type="RefSeq" id="XP_044563344.1">
    <property type="nucleotide sequence ID" value="XM_044705647.1"/>
</dbReference>
<feature type="domain" description="BTB" evidence="2">
    <location>
        <begin position="938"/>
        <end position="1008"/>
    </location>
</feature>
<feature type="compositionally biased region" description="Low complexity" evidence="1">
    <location>
        <begin position="10"/>
        <end position="20"/>
    </location>
</feature>
<keyword evidence="4" id="KW-1185">Reference proteome</keyword>
<dbReference type="AlphaFoldDB" id="A0A6A5BW15"/>